<organism evidence="1 2">
    <name type="scientific">Sulfitobacter indolifex HEL-45</name>
    <dbReference type="NCBI Taxonomy" id="391624"/>
    <lineage>
        <taxon>Bacteria</taxon>
        <taxon>Pseudomonadati</taxon>
        <taxon>Pseudomonadota</taxon>
        <taxon>Alphaproteobacteria</taxon>
        <taxon>Rhodobacterales</taxon>
        <taxon>Roseobacteraceae</taxon>
        <taxon>Sulfitobacter</taxon>
    </lineage>
</organism>
<reference evidence="1 2" key="1">
    <citation type="submission" date="2007-11" db="EMBL/GenBank/DDBJ databases">
        <authorList>
            <person name="Wagner-Dobler I."/>
            <person name="Ferriera S."/>
            <person name="Johnson J."/>
            <person name="Kravitz S."/>
            <person name="Beeson K."/>
            <person name="Sutton G."/>
            <person name="Rogers Y.-H."/>
            <person name="Friedman R."/>
            <person name="Frazier M."/>
            <person name="Venter J.C."/>
        </authorList>
    </citation>
    <scope>NUCLEOTIDE SEQUENCE [LARGE SCALE GENOMIC DNA]</scope>
    <source>
        <strain evidence="1 2">HEL-45</strain>
    </source>
</reference>
<protein>
    <submittedName>
        <fullName evidence="1">Uncharacterized protein</fullName>
    </submittedName>
</protein>
<comment type="caution">
    <text evidence="1">The sequence shown here is derived from an EMBL/GenBank/DDBJ whole genome shotgun (WGS) entry which is preliminary data.</text>
</comment>
<name>A0ABM9X8U9_9RHOB</name>
<evidence type="ECO:0000313" key="2">
    <source>
        <dbReference type="Proteomes" id="UP000003257"/>
    </source>
</evidence>
<gene>
    <name evidence="1" type="ORF">OIHEL45_04175</name>
</gene>
<evidence type="ECO:0000313" key="1">
    <source>
        <dbReference type="EMBL" id="EDQ05979.1"/>
    </source>
</evidence>
<dbReference type="Proteomes" id="UP000003257">
    <property type="component" value="Unassembled WGS sequence"/>
</dbReference>
<accession>A0ABM9X8U9</accession>
<sequence length="59" mass="6777">MNKVGAGFCWDFDAVFQPLKARYQFKLMKYKHYSHGRTQLTLTRPNISTAADIPMGILV</sequence>
<dbReference type="EMBL" id="ABID01000001">
    <property type="protein sequence ID" value="EDQ05979.1"/>
    <property type="molecule type" value="Genomic_DNA"/>
</dbReference>
<proteinExistence type="predicted"/>
<keyword evidence="2" id="KW-1185">Reference proteome</keyword>